<dbReference type="EMBL" id="JAMPKM010000006">
    <property type="protein sequence ID" value="MEP0817805.1"/>
    <property type="molecule type" value="Genomic_DNA"/>
</dbReference>
<dbReference type="Gene3D" id="3.30.460.10">
    <property type="entry name" value="Beta Polymerase, domain 2"/>
    <property type="match status" value="1"/>
</dbReference>
<accession>A0ABV0J9M1</accession>
<evidence type="ECO:0000313" key="3">
    <source>
        <dbReference type="EMBL" id="MEP0817805.1"/>
    </source>
</evidence>
<dbReference type="PANTHER" id="PTHR21043:SF0">
    <property type="entry name" value="MITOCHONDRIAL ASSEMBLY OF RIBOSOMAL LARGE SUBUNIT PROTEIN 1"/>
    <property type="match status" value="1"/>
</dbReference>
<comment type="caution">
    <text evidence="3">The sequence shown here is derived from an EMBL/GenBank/DDBJ whole genome shotgun (WGS) entry which is preliminary data.</text>
</comment>
<comment type="subunit">
    <text evidence="2">Interacts with ribosomal protein uL14 (rplN).</text>
</comment>
<dbReference type="HAMAP" id="MF_01477">
    <property type="entry name" value="Iojap_RsfS"/>
    <property type="match status" value="1"/>
</dbReference>
<comment type="similarity">
    <text evidence="1 2">Belongs to the Iojap/RsfS family.</text>
</comment>
<evidence type="ECO:0000256" key="2">
    <source>
        <dbReference type="HAMAP-Rule" id="MF_01477"/>
    </source>
</evidence>
<keyword evidence="4" id="KW-1185">Reference proteome</keyword>
<comment type="subcellular location">
    <subcellularLocation>
        <location evidence="2">Cytoplasm</location>
    </subcellularLocation>
</comment>
<evidence type="ECO:0000256" key="1">
    <source>
        <dbReference type="ARBA" id="ARBA00010574"/>
    </source>
</evidence>
<reference evidence="3 4" key="1">
    <citation type="submission" date="2022-04" db="EMBL/GenBank/DDBJ databases">
        <title>Positive selection, recombination, and allopatry shape intraspecific diversity of widespread and dominant cyanobacteria.</title>
        <authorList>
            <person name="Wei J."/>
            <person name="Shu W."/>
            <person name="Hu C."/>
        </authorList>
    </citation>
    <scope>NUCLEOTIDE SEQUENCE [LARGE SCALE GENOMIC DNA]</scope>
    <source>
        <strain evidence="3 4">GB2-A4</strain>
    </source>
</reference>
<keyword evidence="2" id="KW-0810">Translation regulation</keyword>
<dbReference type="SUPFAM" id="SSF81301">
    <property type="entry name" value="Nucleotidyltransferase"/>
    <property type="match status" value="1"/>
</dbReference>
<comment type="function">
    <text evidence="2">Functions as a ribosomal silencing factor. Interacts with ribosomal protein uL14 (rplN), blocking formation of intersubunit bridge B8. Prevents association of the 30S and 50S ribosomal subunits and the formation of functional ribosomes, thus repressing translation.</text>
</comment>
<dbReference type="InterPro" id="IPR004394">
    <property type="entry name" value="Iojap/RsfS/C7orf30"/>
</dbReference>
<dbReference type="PANTHER" id="PTHR21043">
    <property type="entry name" value="IOJAP SUPERFAMILY ORTHOLOG"/>
    <property type="match status" value="1"/>
</dbReference>
<dbReference type="Proteomes" id="UP001464891">
    <property type="component" value="Unassembled WGS sequence"/>
</dbReference>
<dbReference type="NCBIfam" id="TIGR00090">
    <property type="entry name" value="rsfS_iojap_ybeB"/>
    <property type="match status" value="1"/>
</dbReference>
<dbReference type="InterPro" id="IPR043519">
    <property type="entry name" value="NT_sf"/>
</dbReference>
<dbReference type="Pfam" id="PF02410">
    <property type="entry name" value="RsfS"/>
    <property type="match status" value="1"/>
</dbReference>
<keyword evidence="2" id="KW-0963">Cytoplasm</keyword>
<evidence type="ECO:0000313" key="4">
    <source>
        <dbReference type="Proteomes" id="UP001464891"/>
    </source>
</evidence>
<keyword evidence="2" id="KW-0678">Repressor</keyword>
<protein>
    <recommendedName>
        <fullName evidence="2">Ribosomal silencing factor RsfS</fullName>
    </recommendedName>
</protein>
<proteinExistence type="inferred from homology"/>
<name>A0ABV0J9M1_9CYAN</name>
<sequence>MVAEAADDRKGADIVILKVSEVSYLADYFVLVTGFSSVQVRAIARSIEDKVEEESQRFPLRTEGQGDGTWMVQDYGDVIAHIFMPEQREFYNLEAFWGHAEKIEFSTLAKD</sequence>
<organism evidence="3 4">
    <name type="scientific">Trichocoleus desertorum GB2-A4</name>
    <dbReference type="NCBI Taxonomy" id="2933944"/>
    <lineage>
        <taxon>Bacteria</taxon>
        <taxon>Bacillati</taxon>
        <taxon>Cyanobacteriota</taxon>
        <taxon>Cyanophyceae</taxon>
        <taxon>Leptolyngbyales</taxon>
        <taxon>Trichocoleusaceae</taxon>
        <taxon>Trichocoleus</taxon>
    </lineage>
</organism>
<gene>
    <name evidence="2 3" type="primary">rsfS</name>
    <name evidence="3" type="ORF">NC998_11940</name>
</gene>